<reference evidence="4" key="1">
    <citation type="submission" date="2020-11" db="EMBL/GenBank/DDBJ databases">
        <authorList>
            <person name="Whiteford S."/>
        </authorList>
    </citation>
    <scope>NUCLEOTIDE SEQUENCE</scope>
</reference>
<evidence type="ECO:0000256" key="1">
    <source>
        <dbReference type="RuleBase" id="RU000383"/>
    </source>
</evidence>
<protein>
    <submittedName>
        <fullName evidence="4">(diamondback moth) hypothetical protein</fullName>
    </submittedName>
</protein>
<dbReference type="Proteomes" id="UP000653454">
    <property type="component" value="Unassembled WGS sequence"/>
</dbReference>
<organism evidence="4 5">
    <name type="scientific">Plutella xylostella</name>
    <name type="common">Diamondback moth</name>
    <name type="synonym">Plutella maculipennis</name>
    <dbReference type="NCBI Taxonomy" id="51655"/>
    <lineage>
        <taxon>Eukaryota</taxon>
        <taxon>Metazoa</taxon>
        <taxon>Ecdysozoa</taxon>
        <taxon>Arthropoda</taxon>
        <taxon>Hexapoda</taxon>
        <taxon>Insecta</taxon>
        <taxon>Pterygota</taxon>
        <taxon>Neoptera</taxon>
        <taxon>Endopterygota</taxon>
        <taxon>Lepidoptera</taxon>
        <taxon>Glossata</taxon>
        <taxon>Ditrysia</taxon>
        <taxon>Yponomeutoidea</taxon>
        <taxon>Plutellidae</taxon>
        <taxon>Plutella</taxon>
    </lineage>
</organism>
<dbReference type="InterPro" id="IPR039361">
    <property type="entry name" value="Cyclin"/>
</dbReference>
<dbReference type="InterPro" id="IPR036915">
    <property type="entry name" value="Cyclin-like_sf"/>
</dbReference>
<dbReference type="InterPro" id="IPR013763">
    <property type="entry name" value="Cyclin-like_dom"/>
</dbReference>
<dbReference type="InterPro" id="IPR006671">
    <property type="entry name" value="Cyclin_N"/>
</dbReference>
<dbReference type="SMART" id="SM00385">
    <property type="entry name" value="CYCLIN"/>
    <property type="match status" value="1"/>
</dbReference>
<dbReference type="PANTHER" id="PTHR10177">
    <property type="entry name" value="CYCLINS"/>
    <property type="match status" value="1"/>
</dbReference>
<comment type="caution">
    <text evidence="4">The sequence shown here is derived from an EMBL/GenBank/DDBJ whole genome shotgun (WGS) entry which is preliminary data.</text>
</comment>
<name>A0A8S4D4C6_PLUXY</name>
<proteinExistence type="inferred from homology"/>
<gene>
    <name evidence="4" type="ORF">PLXY2_LOCUS769</name>
</gene>
<feature type="domain" description="Cyclin-like" evidence="3">
    <location>
        <begin position="233"/>
        <end position="325"/>
    </location>
</feature>
<evidence type="ECO:0000313" key="5">
    <source>
        <dbReference type="Proteomes" id="UP000653454"/>
    </source>
</evidence>
<keyword evidence="5" id="KW-1185">Reference proteome</keyword>
<dbReference type="SUPFAM" id="SSF47954">
    <property type="entry name" value="Cyclin-like"/>
    <property type="match status" value="1"/>
</dbReference>
<evidence type="ECO:0000256" key="2">
    <source>
        <dbReference type="SAM" id="MobiDB-lite"/>
    </source>
</evidence>
<feature type="region of interest" description="Disordered" evidence="2">
    <location>
        <begin position="367"/>
        <end position="386"/>
    </location>
</feature>
<dbReference type="Pfam" id="PF00134">
    <property type="entry name" value="Cyclin_N"/>
    <property type="match status" value="1"/>
</dbReference>
<evidence type="ECO:0000259" key="3">
    <source>
        <dbReference type="SMART" id="SM00385"/>
    </source>
</evidence>
<evidence type="ECO:0000313" key="4">
    <source>
        <dbReference type="EMBL" id="CAG9090159.1"/>
    </source>
</evidence>
<dbReference type="EMBL" id="CAJHNJ030000002">
    <property type="protein sequence ID" value="CAG9090159.1"/>
    <property type="molecule type" value="Genomic_DNA"/>
</dbReference>
<keyword evidence="1" id="KW-0195">Cyclin</keyword>
<sequence>MSTRQRRRVRETVSVHFYSEHRDAAHGATPDAIHGGISLEARERVPARSDPRAGPGVRARRHHGEYFEQSRQKPACGPHALPPRPADHMFGGAPAPPAHCESGLRRGHTLPAFARSAVCACRVTDSERIWYKPRCGVMELLCGERVSPVSAGAAAAAGRAGPDPVLLRRRVLDNLLRTEERYAVSANYFGSVQHELTPHMRRLVAEWMLEPPRLAAGTRPRPPPGPRAAAPRLYLDAFQLNASVCEDQNSQEEVFPLAMSYLDRFLSVCAVSKTQLQLLGTACLLLASKLREPGAAGLPADLLVFYTANSITLNDLYILGVPIFYPRVFAPLHYKKWQCPRRETRDDVVTWTGGLGGMRLLTKRTDYRRPGSRNGRRTGPRFNQTNYGDGGGACAFFLTRVARPAPPSSAQAHNLAHLHLAFCPLIVTHCDL</sequence>
<dbReference type="AlphaFoldDB" id="A0A8S4D4C6"/>
<comment type="similarity">
    <text evidence="1">Belongs to the cyclin family.</text>
</comment>
<feature type="compositionally biased region" description="Basic residues" evidence="2">
    <location>
        <begin position="370"/>
        <end position="379"/>
    </location>
</feature>
<dbReference type="FunFam" id="1.10.472.10:FF:000096">
    <property type="entry name" value="G1/S-specific cyclin-D3 isoform X2"/>
    <property type="match status" value="1"/>
</dbReference>
<dbReference type="Gene3D" id="1.10.472.10">
    <property type="entry name" value="Cyclin-like"/>
    <property type="match status" value="1"/>
</dbReference>
<accession>A0A8S4D4C6</accession>